<evidence type="ECO:0000313" key="1">
    <source>
        <dbReference type="EMBL" id="MFD2469494.1"/>
    </source>
</evidence>
<accession>A0ABW5H9C6</accession>
<dbReference type="EMBL" id="JBHUKS010000013">
    <property type="protein sequence ID" value="MFD2469494.1"/>
    <property type="molecule type" value="Genomic_DNA"/>
</dbReference>
<protein>
    <recommendedName>
        <fullName evidence="3">DUF393 domain-containing protein</fullName>
    </recommendedName>
</protein>
<dbReference type="RefSeq" id="WP_378305936.1">
    <property type="nucleotide sequence ID" value="NZ_JBHUKS010000013.1"/>
</dbReference>
<reference evidence="2" key="1">
    <citation type="journal article" date="2019" name="Int. J. Syst. Evol. Microbiol.">
        <title>The Global Catalogue of Microorganisms (GCM) 10K type strain sequencing project: providing services to taxonomists for standard genome sequencing and annotation.</title>
        <authorList>
            <consortium name="The Broad Institute Genomics Platform"/>
            <consortium name="The Broad Institute Genome Sequencing Center for Infectious Disease"/>
            <person name="Wu L."/>
            <person name="Ma J."/>
        </authorList>
    </citation>
    <scope>NUCLEOTIDE SEQUENCE [LARGE SCALE GENOMIC DNA]</scope>
    <source>
        <strain evidence="2">CGMCC 4.7641</strain>
    </source>
</reference>
<comment type="caution">
    <text evidence="1">The sequence shown here is derived from an EMBL/GenBank/DDBJ whole genome shotgun (WGS) entry which is preliminary data.</text>
</comment>
<gene>
    <name evidence="1" type="ORF">ACFSVL_19070</name>
</gene>
<name>A0ABW5H9C6_9PSEU</name>
<sequence>MSGRLGLDLGRAGRLGVRVRRGDGQAGGQQPLGGRLVVIYDGACGMSAV</sequence>
<dbReference type="Proteomes" id="UP001597483">
    <property type="component" value="Unassembled WGS sequence"/>
</dbReference>
<evidence type="ECO:0008006" key="3">
    <source>
        <dbReference type="Google" id="ProtNLM"/>
    </source>
</evidence>
<keyword evidence="2" id="KW-1185">Reference proteome</keyword>
<proteinExistence type="predicted"/>
<organism evidence="1 2">
    <name type="scientific">Amycolatopsis silviterrae</name>
    <dbReference type="NCBI Taxonomy" id="1656914"/>
    <lineage>
        <taxon>Bacteria</taxon>
        <taxon>Bacillati</taxon>
        <taxon>Actinomycetota</taxon>
        <taxon>Actinomycetes</taxon>
        <taxon>Pseudonocardiales</taxon>
        <taxon>Pseudonocardiaceae</taxon>
        <taxon>Amycolatopsis</taxon>
    </lineage>
</organism>
<evidence type="ECO:0000313" key="2">
    <source>
        <dbReference type="Proteomes" id="UP001597483"/>
    </source>
</evidence>